<reference evidence="8" key="1">
    <citation type="submission" date="2023-05" db="EMBL/GenBank/DDBJ databases">
        <title>Nepenthes gracilis genome sequencing.</title>
        <authorList>
            <person name="Fukushima K."/>
        </authorList>
    </citation>
    <scope>NUCLEOTIDE SEQUENCE</scope>
    <source>
        <strain evidence="8">SING2019-196</strain>
    </source>
</reference>
<proteinExistence type="inferred from homology"/>
<evidence type="ECO:0000256" key="7">
    <source>
        <dbReference type="RuleBase" id="RU368066"/>
    </source>
</evidence>
<evidence type="ECO:0000256" key="6">
    <source>
        <dbReference type="ARBA" id="ARBA00023136"/>
    </source>
</evidence>
<comment type="subcellular location">
    <subcellularLocation>
        <location evidence="7">Cell membrane</location>
        <topology evidence="7">Multi-pass membrane protein</topology>
    </subcellularLocation>
    <subcellularLocation>
        <location evidence="1">Membrane</location>
        <topology evidence="1">Multi-pass membrane protein</topology>
    </subcellularLocation>
</comment>
<keyword evidence="9" id="KW-1185">Reference proteome</keyword>
<evidence type="ECO:0000256" key="1">
    <source>
        <dbReference type="ARBA" id="ARBA00004141"/>
    </source>
</evidence>
<dbReference type="Gene3D" id="3.40.50.1000">
    <property type="entry name" value="HAD superfamily/HAD-like"/>
    <property type="match status" value="1"/>
</dbReference>
<evidence type="ECO:0000256" key="3">
    <source>
        <dbReference type="ARBA" id="ARBA00022692"/>
    </source>
</evidence>
<name>A0AAD3SPE2_NEPGR</name>
<dbReference type="AlphaFoldDB" id="A0AAD3SPE2"/>
<evidence type="ECO:0000313" key="8">
    <source>
        <dbReference type="EMBL" id="GMH15053.1"/>
    </source>
</evidence>
<dbReference type="SUPFAM" id="SSF56784">
    <property type="entry name" value="HAD-like"/>
    <property type="match status" value="1"/>
</dbReference>
<organism evidence="8 9">
    <name type="scientific">Nepenthes gracilis</name>
    <name type="common">Slender pitcher plant</name>
    <dbReference type="NCBI Taxonomy" id="150966"/>
    <lineage>
        <taxon>Eukaryota</taxon>
        <taxon>Viridiplantae</taxon>
        <taxon>Streptophyta</taxon>
        <taxon>Embryophyta</taxon>
        <taxon>Tracheophyta</taxon>
        <taxon>Spermatophyta</taxon>
        <taxon>Magnoliopsida</taxon>
        <taxon>eudicotyledons</taxon>
        <taxon>Gunneridae</taxon>
        <taxon>Pentapetalae</taxon>
        <taxon>Caryophyllales</taxon>
        <taxon>Nepenthaceae</taxon>
        <taxon>Nepenthes</taxon>
    </lineage>
</organism>
<keyword evidence="3" id="KW-0812">Transmembrane</keyword>
<comment type="similarity">
    <text evidence="2 7">Belongs to the CTL (choline transporter-like) family.</text>
</comment>
<sequence length="215" mass="23797">MFVFEDEKDLTLIGLVGLLDPPREEVQDAMLSCLNAGIFVIIVTEDNKATAESFCCKIGAFDHLDDFVGYSYTASEFEELPTLQKTIALQHLALFMRVEPSLPVFATTKQLVRYSLGSVALGSLALSFIESICFIFESIRRTREQEAANDRSRKPDALITSNSHLSVSDLLNYINPSSADHGRNSTTSSEVNETDEYVLATDEASLLLQVLSLIF</sequence>
<dbReference type="InterPro" id="IPR023214">
    <property type="entry name" value="HAD_sf"/>
</dbReference>
<comment type="caution">
    <text evidence="8">The sequence shown here is derived from an EMBL/GenBank/DDBJ whole genome shotgun (WGS) entry which is preliminary data.</text>
</comment>
<dbReference type="PRINTS" id="PR00119">
    <property type="entry name" value="CATATPASE"/>
</dbReference>
<keyword evidence="6" id="KW-0472">Membrane</keyword>
<keyword evidence="4" id="KW-0460">Magnesium</keyword>
<dbReference type="InterPro" id="IPR036412">
    <property type="entry name" value="HAD-like_sf"/>
</dbReference>
<keyword evidence="5" id="KW-1133">Transmembrane helix</keyword>
<dbReference type="EMBL" id="BSYO01000014">
    <property type="protein sequence ID" value="GMH15053.1"/>
    <property type="molecule type" value="Genomic_DNA"/>
</dbReference>
<dbReference type="InterPro" id="IPR023299">
    <property type="entry name" value="ATPase_P-typ_cyto_dom_N"/>
</dbReference>
<dbReference type="Gene3D" id="3.40.1110.10">
    <property type="entry name" value="Calcium-transporting ATPase, cytoplasmic domain N"/>
    <property type="match status" value="1"/>
</dbReference>
<evidence type="ECO:0000313" key="9">
    <source>
        <dbReference type="Proteomes" id="UP001279734"/>
    </source>
</evidence>
<comment type="function">
    <text evidence="7">Choline transporter.</text>
</comment>
<dbReference type="InterPro" id="IPR007603">
    <property type="entry name" value="Choline_transptr-like"/>
</dbReference>
<accession>A0AAD3SPE2</accession>
<dbReference type="Proteomes" id="UP001279734">
    <property type="component" value="Unassembled WGS sequence"/>
</dbReference>
<protein>
    <recommendedName>
        <fullName evidence="7">Choline transporter-like protein</fullName>
    </recommendedName>
</protein>
<dbReference type="GO" id="GO:0000166">
    <property type="term" value="F:nucleotide binding"/>
    <property type="evidence" value="ECO:0007669"/>
    <property type="project" value="InterPro"/>
</dbReference>
<dbReference type="GO" id="GO:0005886">
    <property type="term" value="C:plasma membrane"/>
    <property type="evidence" value="ECO:0007669"/>
    <property type="project" value="UniProtKB-SubCell"/>
</dbReference>
<dbReference type="GO" id="GO:0005388">
    <property type="term" value="F:P-type calcium transporter activity"/>
    <property type="evidence" value="ECO:0007669"/>
    <property type="project" value="TreeGrafter"/>
</dbReference>
<dbReference type="PANTHER" id="PTHR24093:SF506">
    <property type="entry name" value="CATION-TRANSPORTING ATPASE PMA1"/>
    <property type="match status" value="1"/>
</dbReference>
<evidence type="ECO:0000256" key="4">
    <source>
        <dbReference type="ARBA" id="ARBA00022842"/>
    </source>
</evidence>
<evidence type="ECO:0000256" key="5">
    <source>
        <dbReference type="ARBA" id="ARBA00022989"/>
    </source>
</evidence>
<evidence type="ECO:0000256" key="2">
    <source>
        <dbReference type="ARBA" id="ARBA00007168"/>
    </source>
</evidence>
<gene>
    <name evidence="8" type="ORF">Nepgr_016894</name>
</gene>
<dbReference type="Pfam" id="PF04515">
    <property type="entry name" value="Choline_transpo"/>
    <property type="match status" value="1"/>
</dbReference>
<dbReference type="PANTHER" id="PTHR24093">
    <property type="entry name" value="CATION TRANSPORTING ATPASE"/>
    <property type="match status" value="1"/>
</dbReference>